<gene>
    <name evidence="5" type="ORF">PUMCH_001694</name>
</gene>
<dbReference type="GO" id="GO:0005737">
    <property type="term" value="C:cytoplasm"/>
    <property type="evidence" value="ECO:0007669"/>
    <property type="project" value="UniProtKB-SubCell"/>
</dbReference>
<accession>A0AAX4H9R4</accession>
<dbReference type="Gene3D" id="1.20.58.920">
    <property type="match status" value="1"/>
</dbReference>
<evidence type="ECO:0000256" key="1">
    <source>
        <dbReference type="ARBA" id="ARBA00004496"/>
    </source>
</evidence>
<protein>
    <submittedName>
        <fullName evidence="5">Uncharacterized protein</fullName>
    </submittedName>
</protein>
<dbReference type="EMBL" id="CP138895">
    <property type="protein sequence ID" value="WPK24420.1"/>
    <property type="molecule type" value="Genomic_DNA"/>
</dbReference>
<feature type="region of interest" description="Disordered" evidence="4">
    <location>
        <begin position="163"/>
        <end position="185"/>
    </location>
</feature>
<proteinExistence type="predicted"/>
<sequence>MLDLDSEHGPEVFETSSIESIEDLPSNEVISNLKTEDLIQITAEGFDAAATRNRLQKYAILDENTDFSGSINAKTLGNSGITVVQWAETKAQKLARLKKEIEGLEAENDAEQAELDTYLSSLQSMIQSAGTEGYYYQRIKQSLSEIDEVVENQIENQIGEISDANEPAQELKKLSTTSKPTSESLDRKSEFSAICALEARLARIEAAIGTPNTDPTVEHNFRTHLNEISRRVAVLSSPETSLEPVSQAVAHLNKELELLVANRRKVELHLGDRPQATTQANSTPFEARIDRIFSKLPDIETSSRILPALMTRLRTLHEVNSSLATSVGVTESIDKTLGLLLRELEDWLKNLESINGALDASEARFAANAKVVDEKIRAMENRMRKLIQNYKTDPE</sequence>
<organism evidence="5 6">
    <name type="scientific">Australozyma saopauloensis</name>
    <dbReference type="NCBI Taxonomy" id="291208"/>
    <lineage>
        <taxon>Eukaryota</taxon>
        <taxon>Fungi</taxon>
        <taxon>Dikarya</taxon>
        <taxon>Ascomycota</taxon>
        <taxon>Saccharomycotina</taxon>
        <taxon>Pichiomycetes</taxon>
        <taxon>Metschnikowiaceae</taxon>
        <taxon>Australozyma</taxon>
    </lineage>
</organism>
<evidence type="ECO:0000256" key="3">
    <source>
        <dbReference type="SAM" id="Coils"/>
    </source>
</evidence>
<comment type="subcellular location">
    <subcellularLocation>
        <location evidence="1">Cytoplasm</location>
    </subcellularLocation>
</comment>
<keyword evidence="6" id="KW-1185">Reference proteome</keyword>
<dbReference type="GO" id="GO:0005869">
    <property type="term" value="C:dynactin complex"/>
    <property type="evidence" value="ECO:0007669"/>
    <property type="project" value="InterPro"/>
</dbReference>
<evidence type="ECO:0000256" key="4">
    <source>
        <dbReference type="SAM" id="MobiDB-lite"/>
    </source>
</evidence>
<name>A0AAX4H9R4_9ASCO</name>
<dbReference type="RefSeq" id="XP_062876803.1">
    <property type="nucleotide sequence ID" value="XM_063020733.1"/>
</dbReference>
<dbReference type="Proteomes" id="UP001338582">
    <property type="component" value="Chromosome 2"/>
</dbReference>
<keyword evidence="2" id="KW-0963">Cytoplasm</keyword>
<evidence type="ECO:0000256" key="2">
    <source>
        <dbReference type="ARBA" id="ARBA00022490"/>
    </source>
</evidence>
<dbReference type="KEGG" id="asau:88172759"/>
<reference evidence="5 6" key="1">
    <citation type="submission" date="2023-10" db="EMBL/GenBank/DDBJ databases">
        <title>Draft Genome Sequence of Candida saopaulonensis from a very Premature Infant with Sepsis.</title>
        <authorList>
            <person name="Ning Y."/>
            <person name="Dai R."/>
            <person name="Xiao M."/>
            <person name="Xu Y."/>
            <person name="Yan Q."/>
            <person name="Zhang L."/>
        </authorList>
    </citation>
    <scope>NUCLEOTIDE SEQUENCE [LARGE SCALE GENOMIC DNA]</scope>
    <source>
        <strain evidence="5 6">19XY460</strain>
    </source>
</reference>
<evidence type="ECO:0000313" key="6">
    <source>
        <dbReference type="Proteomes" id="UP001338582"/>
    </source>
</evidence>
<dbReference type="InterPro" id="IPR038188">
    <property type="entry name" value="TorS_sensor_sf"/>
</dbReference>
<dbReference type="GeneID" id="88172759"/>
<dbReference type="InterPro" id="IPR028133">
    <property type="entry name" value="Dynamitin"/>
</dbReference>
<feature type="coiled-coil region" evidence="3">
    <location>
        <begin position="344"/>
        <end position="389"/>
    </location>
</feature>
<dbReference type="AlphaFoldDB" id="A0AAX4H9R4"/>
<keyword evidence="3" id="KW-0175">Coiled coil</keyword>
<evidence type="ECO:0000313" key="5">
    <source>
        <dbReference type="EMBL" id="WPK24420.1"/>
    </source>
</evidence>
<dbReference type="PANTHER" id="PTHR15346">
    <property type="entry name" value="DYNACTIN SUBUNIT"/>
    <property type="match status" value="1"/>
</dbReference>
<dbReference type="GO" id="GO:0007017">
    <property type="term" value="P:microtubule-based process"/>
    <property type="evidence" value="ECO:0007669"/>
    <property type="project" value="InterPro"/>
</dbReference>
<dbReference type="Pfam" id="PF04912">
    <property type="entry name" value="Dynamitin"/>
    <property type="match status" value="1"/>
</dbReference>
<feature type="coiled-coil region" evidence="3">
    <location>
        <begin position="87"/>
        <end position="121"/>
    </location>
</feature>
<feature type="compositionally biased region" description="Polar residues" evidence="4">
    <location>
        <begin position="174"/>
        <end position="183"/>
    </location>
</feature>